<dbReference type="Gene3D" id="2.60.120.10">
    <property type="entry name" value="Jelly Rolls"/>
    <property type="match status" value="1"/>
</dbReference>
<dbReference type="InterPro" id="IPR018490">
    <property type="entry name" value="cNMP-bd_dom_sf"/>
</dbReference>
<dbReference type="InterPro" id="IPR036388">
    <property type="entry name" value="WH-like_DNA-bd_sf"/>
</dbReference>
<feature type="region of interest" description="Disordered" evidence="4">
    <location>
        <begin position="1"/>
        <end position="26"/>
    </location>
</feature>
<dbReference type="GO" id="GO:0005829">
    <property type="term" value="C:cytosol"/>
    <property type="evidence" value="ECO:0007669"/>
    <property type="project" value="TreeGrafter"/>
</dbReference>
<comment type="caution">
    <text evidence="6">The sequence shown here is derived from an EMBL/GenBank/DDBJ whole genome shotgun (WGS) entry which is preliminary data.</text>
</comment>
<dbReference type="SUPFAM" id="SSF46785">
    <property type="entry name" value="Winged helix' DNA-binding domain"/>
    <property type="match status" value="1"/>
</dbReference>
<dbReference type="PROSITE" id="PS00042">
    <property type="entry name" value="HTH_CRP_1"/>
    <property type="match status" value="1"/>
</dbReference>
<dbReference type="InterPro" id="IPR012318">
    <property type="entry name" value="HTH_CRP"/>
</dbReference>
<evidence type="ECO:0000259" key="5">
    <source>
        <dbReference type="PROSITE" id="PS51063"/>
    </source>
</evidence>
<dbReference type="InterPro" id="IPR000595">
    <property type="entry name" value="cNMP-bd_dom"/>
</dbReference>
<keyword evidence="1" id="KW-0805">Transcription regulation</keyword>
<dbReference type="InterPro" id="IPR018335">
    <property type="entry name" value="Tscrpt_reg_HTH_Crp-type_CS"/>
</dbReference>
<dbReference type="Pfam" id="PF13545">
    <property type="entry name" value="HTH_Crp_2"/>
    <property type="match status" value="1"/>
</dbReference>
<dbReference type="PANTHER" id="PTHR24567:SF75">
    <property type="entry name" value="FUMARATE AND NITRATE REDUCTION REGULATORY PROTEIN"/>
    <property type="match status" value="1"/>
</dbReference>
<dbReference type="Gene3D" id="1.10.10.10">
    <property type="entry name" value="Winged helix-like DNA-binding domain superfamily/Winged helix DNA-binding domain"/>
    <property type="match status" value="1"/>
</dbReference>
<evidence type="ECO:0000256" key="1">
    <source>
        <dbReference type="ARBA" id="ARBA00023015"/>
    </source>
</evidence>
<dbReference type="CDD" id="cd00038">
    <property type="entry name" value="CAP_ED"/>
    <property type="match status" value="1"/>
</dbReference>
<evidence type="ECO:0000256" key="3">
    <source>
        <dbReference type="ARBA" id="ARBA00023163"/>
    </source>
</evidence>
<proteinExistence type="predicted"/>
<sequence length="249" mass="27553">MFARSSPTSAPLPRTPDVAPLPMEAPAGVSPMPALCELPELRDKGSASPRRLKRGQTLYYQGDRLPSLYQVRYGSFKAALILSDGFEQVERIALAGDLLGLEAMAGQPCTSTAVALEDSEVCVLPTATLHELAASHVEWQDTLCQAMGQEMLRQQAHLVMLANASTEGRVAAFLVEQASLLRARGYSGREFHLRMSRAEIGSYLGLTLETISRTLSSFQKRRWIRVRQRHLWIDAPDALAHSAQQLRRR</sequence>
<dbReference type="PRINTS" id="PR00034">
    <property type="entry name" value="HTHCRP"/>
</dbReference>
<evidence type="ECO:0000313" key="7">
    <source>
        <dbReference type="Proteomes" id="UP000297564"/>
    </source>
</evidence>
<dbReference type="CDD" id="cd00092">
    <property type="entry name" value="HTH_CRP"/>
    <property type="match status" value="1"/>
</dbReference>
<keyword evidence="2" id="KW-0238">DNA-binding</keyword>
<dbReference type="FunFam" id="1.10.10.10:FF:000028">
    <property type="entry name" value="Fumarate/nitrate reduction transcriptional regulator Fnr"/>
    <property type="match status" value="1"/>
</dbReference>
<dbReference type="AlphaFoldDB" id="A0A4Z0C0C7"/>
<evidence type="ECO:0000256" key="2">
    <source>
        <dbReference type="ARBA" id="ARBA00023125"/>
    </source>
</evidence>
<name>A0A4Z0C0C7_9BURK</name>
<dbReference type="GO" id="GO:0003677">
    <property type="term" value="F:DNA binding"/>
    <property type="evidence" value="ECO:0007669"/>
    <property type="project" value="UniProtKB-KW"/>
</dbReference>
<gene>
    <name evidence="6" type="ORF">EZ242_04345</name>
</gene>
<dbReference type="Proteomes" id="UP000297564">
    <property type="component" value="Unassembled WGS sequence"/>
</dbReference>
<accession>A0A4Z0C0C7</accession>
<dbReference type="RefSeq" id="WP_135283866.1">
    <property type="nucleotide sequence ID" value="NZ_SMLL01000001.1"/>
</dbReference>
<dbReference type="SMART" id="SM00100">
    <property type="entry name" value="cNMP"/>
    <property type="match status" value="1"/>
</dbReference>
<dbReference type="GO" id="GO:0003700">
    <property type="term" value="F:DNA-binding transcription factor activity"/>
    <property type="evidence" value="ECO:0007669"/>
    <property type="project" value="InterPro"/>
</dbReference>
<dbReference type="Pfam" id="PF00027">
    <property type="entry name" value="cNMP_binding"/>
    <property type="match status" value="1"/>
</dbReference>
<dbReference type="EMBL" id="SMLL01000001">
    <property type="protein sequence ID" value="TFZ04983.1"/>
    <property type="molecule type" value="Genomic_DNA"/>
</dbReference>
<dbReference type="InterPro" id="IPR036390">
    <property type="entry name" value="WH_DNA-bd_sf"/>
</dbReference>
<keyword evidence="3" id="KW-0804">Transcription</keyword>
<dbReference type="PROSITE" id="PS51063">
    <property type="entry name" value="HTH_CRP_2"/>
    <property type="match status" value="1"/>
</dbReference>
<protein>
    <submittedName>
        <fullName evidence="6">Cyclic nucleotide-binding domain-containing protein</fullName>
    </submittedName>
</protein>
<dbReference type="SUPFAM" id="SSF51206">
    <property type="entry name" value="cAMP-binding domain-like"/>
    <property type="match status" value="1"/>
</dbReference>
<dbReference type="SMART" id="SM00419">
    <property type="entry name" value="HTH_CRP"/>
    <property type="match status" value="1"/>
</dbReference>
<dbReference type="PANTHER" id="PTHR24567">
    <property type="entry name" value="CRP FAMILY TRANSCRIPTIONAL REGULATORY PROTEIN"/>
    <property type="match status" value="1"/>
</dbReference>
<dbReference type="InterPro" id="IPR014710">
    <property type="entry name" value="RmlC-like_jellyroll"/>
</dbReference>
<dbReference type="OrthoDB" id="7643467at2"/>
<keyword evidence="7" id="KW-1185">Reference proteome</keyword>
<dbReference type="InterPro" id="IPR050397">
    <property type="entry name" value="Env_Response_Regulators"/>
</dbReference>
<evidence type="ECO:0000313" key="6">
    <source>
        <dbReference type="EMBL" id="TFZ04983.1"/>
    </source>
</evidence>
<reference evidence="6 7" key="1">
    <citation type="submission" date="2019-03" db="EMBL/GenBank/DDBJ databases">
        <title>Ramlibacter rhizophilus CCTCC AB2015357, whole genome shotgun sequence.</title>
        <authorList>
            <person name="Zhang X."/>
            <person name="Feng G."/>
            <person name="Zhu H."/>
        </authorList>
    </citation>
    <scope>NUCLEOTIDE SEQUENCE [LARGE SCALE GENOMIC DNA]</scope>
    <source>
        <strain evidence="6 7">CCTCC AB2015357</strain>
    </source>
</reference>
<feature type="domain" description="HTH crp-type" evidence="5">
    <location>
        <begin position="164"/>
        <end position="237"/>
    </location>
</feature>
<organism evidence="6 7">
    <name type="scientific">Ramlibacter rhizophilus</name>
    <dbReference type="NCBI Taxonomy" id="1781167"/>
    <lineage>
        <taxon>Bacteria</taxon>
        <taxon>Pseudomonadati</taxon>
        <taxon>Pseudomonadota</taxon>
        <taxon>Betaproteobacteria</taxon>
        <taxon>Burkholderiales</taxon>
        <taxon>Comamonadaceae</taxon>
        <taxon>Ramlibacter</taxon>
    </lineage>
</organism>
<evidence type="ECO:0000256" key="4">
    <source>
        <dbReference type="SAM" id="MobiDB-lite"/>
    </source>
</evidence>